<name>A0A0D2D6C0_9EURO</name>
<dbReference type="VEuPathDB" id="FungiDB:PV06_09692"/>
<feature type="transmembrane region" description="Helical" evidence="1">
    <location>
        <begin position="16"/>
        <end position="35"/>
    </location>
</feature>
<sequence>MVAFLSNLGKSNLANLLLRLLQLIQGLVVVGLYGVDLNRANREHKYSDGKWVRSALAGEMLTLPPEISRLMTCVQVYAVVVGSLSAVTAVAYGLVGVFLQYRTVAFLFAWDWILVILWTALSGIFGSMYIGEKTEMEWGIHRMKVAVGFDLAGLVLWFITAAFGTWWFFAERRRGGGGGGGGGVGRVLSRGGAKA</sequence>
<organism evidence="2 3">
    <name type="scientific">Exophiala oligosperma</name>
    <dbReference type="NCBI Taxonomy" id="215243"/>
    <lineage>
        <taxon>Eukaryota</taxon>
        <taxon>Fungi</taxon>
        <taxon>Dikarya</taxon>
        <taxon>Ascomycota</taxon>
        <taxon>Pezizomycotina</taxon>
        <taxon>Eurotiomycetes</taxon>
        <taxon>Chaetothyriomycetidae</taxon>
        <taxon>Chaetothyriales</taxon>
        <taxon>Herpotrichiellaceae</taxon>
        <taxon>Exophiala</taxon>
    </lineage>
</organism>
<evidence type="ECO:0000313" key="3">
    <source>
        <dbReference type="Proteomes" id="UP000053342"/>
    </source>
</evidence>
<reference evidence="2 3" key="1">
    <citation type="submission" date="2015-01" db="EMBL/GenBank/DDBJ databases">
        <title>The Genome Sequence of Exophiala oligosperma CBS72588.</title>
        <authorList>
            <consortium name="The Broad Institute Genomics Platform"/>
            <person name="Cuomo C."/>
            <person name="de Hoog S."/>
            <person name="Gorbushina A."/>
            <person name="Stielow B."/>
            <person name="Teixiera M."/>
            <person name="Abouelleil A."/>
            <person name="Chapman S.B."/>
            <person name="Priest M."/>
            <person name="Young S.K."/>
            <person name="Wortman J."/>
            <person name="Nusbaum C."/>
            <person name="Birren B."/>
        </authorList>
    </citation>
    <scope>NUCLEOTIDE SEQUENCE [LARGE SCALE GENOMIC DNA]</scope>
    <source>
        <strain evidence="2 3">CBS 72588</strain>
    </source>
</reference>
<keyword evidence="3" id="KW-1185">Reference proteome</keyword>
<dbReference type="GeneID" id="27361766"/>
<keyword evidence="1" id="KW-0472">Membrane</keyword>
<gene>
    <name evidence="2" type="ORF">PV06_09692</name>
</gene>
<accession>A0A0D2D6C0</accession>
<protein>
    <recommendedName>
        <fullName evidence="4">MARVEL domain-containing protein</fullName>
    </recommendedName>
</protein>
<feature type="transmembrane region" description="Helical" evidence="1">
    <location>
        <begin position="151"/>
        <end position="169"/>
    </location>
</feature>
<dbReference type="EMBL" id="KN847341">
    <property type="protein sequence ID" value="KIW38743.1"/>
    <property type="molecule type" value="Genomic_DNA"/>
</dbReference>
<keyword evidence="1" id="KW-0812">Transmembrane</keyword>
<keyword evidence="1" id="KW-1133">Transmembrane helix</keyword>
<feature type="transmembrane region" description="Helical" evidence="1">
    <location>
        <begin position="107"/>
        <end position="130"/>
    </location>
</feature>
<evidence type="ECO:0000313" key="2">
    <source>
        <dbReference type="EMBL" id="KIW38743.1"/>
    </source>
</evidence>
<dbReference type="OrthoDB" id="5363290at2759"/>
<dbReference type="PANTHER" id="PTHR42083">
    <property type="entry name" value="MARVEL DOMAIN-CONTAINING PROTEIN"/>
    <property type="match status" value="1"/>
</dbReference>
<proteinExistence type="predicted"/>
<dbReference type="Proteomes" id="UP000053342">
    <property type="component" value="Unassembled WGS sequence"/>
</dbReference>
<evidence type="ECO:0008006" key="4">
    <source>
        <dbReference type="Google" id="ProtNLM"/>
    </source>
</evidence>
<dbReference type="AlphaFoldDB" id="A0A0D2D6C0"/>
<evidence type="ECO:0000256" key="1">
    <source>
        <dbReference type="SAM" id="Phobius"/>
    </source>
</evidence>
<dbReference type="PANTHER" id="PTHR42083:SF1">
    <property type="entry name" value="MARVEL DOMAIN-CONTAINING PROTEIN"/>
    <property type="match status" value="1"/>
</dbReference>
<dbReference type="RefSeq" id="XP_016258959.1">
    <property type="nucleotide sequence ID" value="XM_016411152.1"/>
</dbReference>
<feature type="transmembrane region" description="Helical" evidence="1">
    <location>
        <begin position="76"/>
        <end position="101"/>
    </location>
</feature>